<evidence type="ECO:0000313" key="2">
    <source>
        <dbReference type="EMBL" id="PWW80310.1"/>
    </source>
</evidence>
<protein>
    <submittedName>
        <fullName evidence="2">Uncharacterized protein</fullName>
    </submittedName>
</protein>
<dbReference type="Proteomes" id="UP000246991">
    <property type="component" value="Unassembled WGS sequence"/>
</dbReference>
<name>A0A317T2A5_9PEZI</name>
<proteinExistence type="predicted"/>
<keyword evidence="3" id="KW-1185">Reference proteome</keyword>
<evidence type="ECO:0000313" key="3">
    <source>
        <dbReference type="Proteomes" id="UP000246991"/>
    </source>
</evidence>
<feature type="compositionally biased region" description="Polar residues" evidence="1">
    <location>
        <begin position="70"/>
        <end position="83"/>
    </location>
</feature>
<dbReference type="STRING" id="42249.A0A317T2A5"/>
<feature type="region of interest" description="Disordered" evidence="1">
    <location>
        <begin position="275"/>
        <end position="295"/>
    </location>
</feature>
<dbReference type="OrthoDB" id="5400080at2759"/>
<dbReference type="AlphaFoldDB" id="A0A317T2A5"/>
<feature type="compositionally biased region" description="Basic and acidic residues" evidence="1">
    <location>
        <begin position="99"/>
        <end position="108"/>
    </location>
</feature>
<feature type="compositionally biased region" description="Low complexity" evidence="1">
    <location>
        <begin position="124"/>
        <end position="137"/>
    </location>
</feature>
<accession>A0A317T2A5</accession>
<organism evidence="2 3">
    <name type="scientific">Tuber magnatum</name>
    <name type="common">white Piedmont truffle</name>
    <dbReference type="NCBI Taxonomy" id="42249"/>
    <lineage>
        <taxon>Eukaryota</taxon>
        <taxon>Fungi</taxon>
        <taxon>Dikarya</taxon>
        <taxon>Ascomycota</taxon>
        <taxon>Pezizomycotina</taxon>
        <taxon>Pezizomycetes</taxon>
        <taxon>Pezizales</taxon>
        <taxon>Tuberaceae</taxon>
        <taxon>Tuber</taxon>
    </lineage>
</organism>
<evidence type="ECO:0000256" key="1">
    <source>
        <dbReference type="SAM" id="MobiDB-lite"/>
    </source>
</evidence>
<feature type="compositionally biased region" description="Polar residues" evidence="1">
    <location>
        <begin position="21"/>
        <end position="32"/>
    </location>
</feature>
<feature type="region of interest" description="Disordered" evidence="1">
    <location>
        <begin position="70"/>
        <end position="137"/>
    </location>
</feature>
<comment type="caution">
    <text evidence="2">The sequence shown here is derived from an EMBL/GenBank/DDBJ whole genome shotgun (WGS) entry which is preliminary data.</text>
</comment>
<reference evidence="2 3" key="1">
    <citation type="submission" date="2018-03" db="EMBL/GenBank/DDBJ databases">
        <title>Genomes of Pezizomycetes fungi and the evolution of truffles.</title>
        <authorList>
            <person name="Murat C."/>
            <person name="Payen T."/>
            <person name="Noel B."/>
            <person name="Kuo A."/>
            <person name="Martin F.M."/>
        </authorList>
    </citation>
    <scope>NUCLEOTIDE SEQUENCE [LARGE SCALE GENOMIC DNA]</scope>
    <source>
        <strain evidence="2">091103-1</strain>
    </source>
</reference>
<feature type="region of interest" description="Disordered" evidence="1">
    <location>
        <begin position="1"/>
        <end position="34"/>
    </location>
</feature>
<feature type="compositionally biased region" description="Basic and acidic residues" evidence="1">
    <location>
        <begin position="279"/>
        <end position="295"/>
    </location>
</feature>
<sequence>MFSPPTSENMAPPTPTPRVPRSNSGDSEQSQESWRRYIHETGSYAGTPMGQFLGEHHRMECYAIPNTPLERTNFPQPHSSLPSDLSVAEADCGSSTIHQSDRISRDEGSTYTASSMPTLDDRSSTPLSSPNPSTSYYPQMYQLQEDSSGNLYTHQSVRTTLRTTTRPDGTHPCLFFFNACSEAFDREEDWILHVKSHFSNREIPPPPSYRCSVCWANYEAPDPLVNWERFLEHTFGHFRDGLRQEITPDPDFIRHCRDASMISDFACTRFEGYQQASSEDDRTPRSRRGARGDTDIARVHFPGFWEPSEAQPQAAATIVVNHSRQGRDGRS</sequence>
<gene>
    <name evidence="2" type="ORF">C7212DRAFT_362136</name>
</gene>
<dbReference type="EMBL" id="PYWC01000003">
    <property type="protein sequence ID" value="PWW80310.1"/>
    <property type="molecule type" value="Genomic_DNA"/>
</dbReference>